<keyword evidence="3" id="KW-1185">Reference proteome</keyword>
<evidence type="ECO:0000256" key="1">
    <source>
        <dbReference type="SAM" id="Phobius"/>
    </source>
</evidence>
<gene>
    <name evidence="2" type="ORF">GCM10025759_16170</name>
</gene>
<dbReference type="RefSeq" id="WP_233264157.1">
    <property type="nucleotide sequence ID" value="NZ_BAABKY010000002.1"/>
</dbReference>
<feature type="transmembrane region" description="Helical" evidence="1">
    <location>
        <begin position="160"/>
        <end position="180"/>
    </location>
</feature>
<accession>A0ABP9LCJ9</accession>
<evidence type="ECO:0000313" key="2">
    <source>
        <dbReference type="EMBL" id="GAA5074185.1"/>
    </source>
</evidence>
<dbReference type="InterPro" id="IPR009339">
    <property type="entry name" value="DUF998"/>
</dbReference>
<keyword evidence="1" id="KW-0472">Membrane</keyword>
<keyword evidence="1" id="KW-0812">Transmembrane</keyword>
<sequence>MVEVPTPLERRPMATARGMGTLAFVCVLLFTAIGGLLQGLRMDLDWVRAPLSFYLVGPYGLWLQAAYVALAVALATLGAGFYGAASPTRRSVVSLLLFVIGALALAVTALAETDKGGGVELTTAAKVHAISAPLAFLGTTLGMLAQSWSFRADPRWHRHFALAFGLAVFCFAALWIHALWRELPRGLSQKAVIAGILLWLGLAATWLRRTPDGGLDKSIT</sequence>
<proteinExistence type="predicted"/>
<feature type="transmembrane region" description="Helical" evidence="1">
    <location>
        <begin position="21"/>
        <end position="41"/>
    </location>
</feature>
<feature type="transmembrane region" description="Helical" evidence="1">
    <location>
        <begin position="130"/>
        <end position="148"/>
    </location>
</feature>
<evidence type="ECO:0000313" key="3">
    <source>
        <dbReference type="Proteomes" id="UP001501083"/>
    </source>
</evidence>
<keyword evidence="1" id="KW-1133">Transmembrane helix</keyword>
<dbReference type="Pfam" id="PF06197">
    <property type="entry name" value="DUF998"/>
    <property type="match status" value="1"/>
</dbReference>
<feature type="transmembrane region" description="Helical" evidence="1">
    <location>
        <begin position="186"/>
        <end position="207"/>
    </location>
</feature>
<dbReference type="EMBL" id="BAABKY010000002">
    <property type="protein sequence ID" value="GAA5074185.1"/>
    <property type="molecule type" value="Genomic_DNA"/>
</dbReference>
<feature type="transmembrane region" description="Helical" evidence="1">
    <location>
        <begin position="92"/>
        <end position="110"/>
    </location>
</feature>
<feature type="transmembrane region" description="Helical" evidence="1">
    <location>
        <begin position="61"/>
        <end position="85"/>
    </location>
</feature>
<organism evidence="2 3">
    <name type="scientific">Lysobacter panacisoli</name>
    <dbReference type="NCBI Taxonomy" id="1255263"/>
    <lineage>
        <taxon>Bacteria</taxon>
        <taxon>Pseudomonadati</taxon>
        <taxon>Pseudomonadota</taxon>
        <taxon>Gammaproteobacteria</taxon>
        <taxon>Lysobacterales</taxon>
        <taxon>Lysobacteraceae</taxon>
        <taxon>Lysobacter</taxon>
    </lineage>
</organism>
<reference evidence="3" key="1">
    <citation type="journal article" date="2019" name="Int. J. Syst. Evol. Microbiol.">
        <title>The Global Catalogue of Microorganisms (GCM) 10K type strain sequencing project: providing services to taxonomists for standard genome sequencing and annotation.</title>
        <authorList>
            <consortium name="The Broad Institute Genomics Platform"/>
            <consortium name="The Broad Institute Genome Sequencing Center for Infectious Disease"/>
            <person name="Wu L."/>
            <person name="Ma J."/>
        </authorList>
    </citation>
    <scope>NUCLEOTIDE SEQUENCE [LARGE SCALE GENOMIC DNA]</scope>
    <source>
        <strain evidence="3">JCM 19212</strain>
    </source>
</reference>
<protein>
    <submittedName>
        <fullName evidence="2">DUF998 domain-containing protein</fullName>
    </submittedName>
</protein>
<name>A0ABP9LCJ9_9GAMM</name>
<dbReference type="Proteomes" id="UP001501083">
    <property type="component" value="Unassembled WGS sequence"/>
</dbReference>
<comment type="caution">
    <text evidence="2">The sequence shown here is derived from an EMBL/GenBank/DDBJ whole genome shotgun (WGS) entry which is preliminary data.</text>
</comment>